<dbReference type="PANTHER" id="PTHR42951:SF9">
    <property type="entry name" value="METAL-DEPENDENT HYDROLASE"/>
    <property type="match status" value="1"/>
</dbReference>
<dbReference type="SMART" id="SM00849">
    <property type="entry name" value="Lactamase_B"/>
    <property type="match status" value="1"/>
</dbReference>
<dbReference type="Proteomes" id="UP000289996">
    <property type="component" value="Unassembled WGS sequence"/>
</dbReference>
<dbReference type="PANTHER" id="PTHR42951">
    <property type="entry name" value="METALLO-BETA-LACTAMASE DOMAIN-CONTAINING"/>
    <property type="match status" value="1"/>
</dbReference>
<evidence type="ECO:0000313" key="3">
    <source>
        <dbReference type="Proteomes" id="UP000289996"/>
    </source>
</evidence>
<keyword evidence="3" id="KW-1185">Reference proteome</keyword>
<dbReference type="GO" id="GO:0016787">
    <property type="term" value="F:hydrolase activity"/>
    <property type="evidence" value="ECO:0007669"/>
    <property type="project" value="UniProtKB-KW"/>
</dbReference>
<dbReference type="AlphaFoldDB" id="A0A660E3S6"/>
<keyword evidence="2" id="KW-0378">Hydrolase</keyword>
<evidence type="ECO:0000259" key="1">
    <source>
        <dbReference type="SMART" id="SM00849"/>
    </source>
</evidence>
<organism evidence="2 3">
    <name type="scientific">Lactiplantibacillus mudanjiangensis</name>
    <dbReference type="NCBI Taxonomy" id="1296538"/>
    <lineage>
        <taxon>Bacteria</taxon>
        <taxon>Bacillati</taxon>
        <taxon>Bacillota</taxon>
        <taxon>Bacilli</taxon>
        <taxon>Lactobacillales</taxon>
        <taxon>Lactobacillaceae</taxon>
        <taxon>Lactiplantibacillus</taxon>
    </lineage>
</organism>
<accession>A0A660E3S6</accession>
<protein>
    <submittedName>
        <fullName evidence="2">MBL fold metallo-hydrolase [Lactobacillus brevis]</fullName>
    </submittedName>
</protein>
<dbReference type="OrthoDB" id="9802897at2"/>
<dbReference type="InterPro" id="IPR036866">
    <property type="entry name" value="RibonucZ/Hydroxyglut_hydro"/>
</dbReference>
<dbReference type="InterPro" id="IPR050855">
    <property type="entry name" value="NDM-1-like"/>
</dbReference>
<sequence>MHVYQKQDHQLIQLTVLPHLFPVNCYVWEGPTALTIIDMGTPQFVPALKRLVDQTGKPIKQLLLTHAHADHVNGVPAFRRAFPHAQVGISERDAALLAGNFTLQPNEDPQAIQGGFAKVTIKTDFTFTGGDRIDDWQLLNTPGHTPGSLSFFQPDQRIVVVGDA</sequence>
<dbReference type="Gene3D" id="3.60.15.10">
    <property type="entry name" value="Ribonuclease Z/Hydroxyacylglutathione hydrolase-like"/>
    <property type="match status" value="1"/>
</dbReference>
<evidence type="ECO:0000313" key="2">
    <source>
        <dbReference type="EMBL" id="VDG29354.1"/>
    </source>
</evidence>
<dbReference type="RefSeq" id="WP_130852094.1">
    <property type="nucleotide sequence ID" value="NZ_UYIG01000136.1"/>
</dbReference>
<dbReference type="InterPro" id="IPR001279">
    <property type="entry name" value="Metallo-B-lactamas"/>
</dbReference>
<dbReference type="EMBL" id="UYIG01000136">
    <property type="protein sequence ID" value="VDG29354.1"/>
    <property type="molecule type" value="Genomic_DNA"/>
</dbReference>
<gene>
    <name evidence="2" type="ORF">MUDAN_MDHGFNIF_03490</name>
</gene>
<dbReference type="Pfam" id="PF00753">
    <property type="entry name" value="Lactamase_B"/>
    <property type="match status" value="1"/>
</dbReference>
<name>A0A660E3S6_9LACO</name>
<reference evidence="2 3" key="1">
    <citation type="submission" date="2018-11" db="EMBL/GenBank/DDBJ databases">
        <authorList>
            <person name="Wuyts S."/>
        </authorList>
    </citation>
    <scope>NUCLEOTIDE SEQUENCE [LARGE SCALE GENOMIC DNA]</scope>
    <source>
        <strain evidence="2">Lactobacillus mudanjiangensis AMBF249</strain>
    </source>
</reference>
<feature type="domain" description="Metallo-beta-lactamase" evidence="1">
    <location>
        <begin position="22"/>
        <end position="164"/>
    </location>
</feature>
<dbReference type="SUPFAM" id="SSF56281">
    <property type="entry name" value="Metallo-hydrolase/oxidoreductase"/>
    <property type="match status" value="1"/>
</dbReference>
<proteinExistence type="predicted"/>